<accession>A0A336N068</accession>
<reference evidence="16" key="2">
    <citation type="submission" date="2018-07" db="EMBL/GenBank/DDBJ databases">
        <authorList>
            <person name="Quirk P.G."/>
            <person name="Krulwich T.A."/>
        </authorList>
    </citation>
    <scope>NUCLEOTIDE SEQUENCE</scope>
</reference>
<protein>
    <recommendedName>
        <fullName evidence="4">Glycine N-methyltransferase</fullName>
        <ecNumber evidence="3">2.1.1.20</ecNumber>
    </recommendedName>
</protein>
<dbReference type="GO" id="GO:0017174">
    <property type="term" value="F:glycine N-methyltransferase activity"/>
    <property type="evidence" value="ECO:0007669"/>
    <property type="project" value="UniProtKB-EC"/>
</dbReference>
<keyword evidence="9 12" id="KW-0949">S-adenosyl-L-methionine</keyword>
<keyword evidence="7 12" id="KW-0489">Methyltransferase</keyword>
<evidence type="ECO:0000256" key="13">
    <source>
        <dbReference type="PIRSR" id="PIRSR000385-2"/>
    </source>
</evidence>
<feature type="binding site" evidence="13">
    <location>
        <position position="89"/>
    </location>
    <ligand>
        <name>S-adenosyl-L-methionine</name>
        <dbReference type="ChEBI" id="CHEBI:59789"/>
    </ligand>
</feature>
<dbReference type="Gene3D" id="3.40.50.150">
    <property type="entry name" value="Vaccinia Virus protein VP39"/>
    <property type="match status" value="1"/>
</dbReference>
<dbReference type="CDD" id="cd02440">
    <property type="entry name" value="AdoMet_MTases"/>
    <property type="match status" value="1"/>
</dbReference>
<dbReference type="PANTHER" id="PTHR16458:SF2">
    <property type="entry name" value="GLYCINE N-METHYLTRANSFERASE"/>
    <property type="match status" value="1"/>
</dbReference>
<reference evidence="15" key="1">
    <citation type="submission" date="2018-04" db="EMBL/GenBank/DDBJ databases">
        <authorList>
            <person name="Go L.Y."/>
            <person name="Mitchell J.A."/>
        </authorList>
    </citation>
    <scope>NUCLEOTIDE SEQUENCE</scope>
    <source>
        <tissue evidence="15">Whole organism</tissue>
    </source>
</reference>
<evidence type="ECO:0000256" key="9">
    <source>
        <dbReference type="ARBA" id="ARBA00022691"/>
    </source>
</evidence>
<evidence type="ECO:0000256" key="8">
    <source>
        <dbReference type="ARBA" id="ARBA00022679"/>
    </source>
</evidence>
<feature type="domain" description="Methyltransferase" evidence="14">
    <location>
        <begin position="59"/>
        <end position="184"/>
    </location>
</feature>
<gene>
    <name evidence="16" type="primary">CSON011258</name>
    <name evidence="15" type="synonym">CSON006019</name>
</gene>
<sequence>MPSDELNVFQLRSNGVSAVGLRDQYADGKAAQVWEIFIGDQQTRTSTYRNFLVDLLRQHKCKRILDVACGTGVDSVLLIEEGFEVVSIDASDKMLKYALKKRWNNRKDPKFDKWVIEEANWLTLYDDIRFIVEKDGHFDAVICLGNSFAHMMDNYGDQREQKHAIMNFEKCLKPGGLLLIDHRNYDYILEHGATPTNCIYYNSKQKTDIKTSVLYVGGKADTVTLDYVIDMGNGDVSDFRLAYYPHRLDVFRRMLKDIFGHTAKSQLFGDFKPLNEIEDPAFYIHVFEKLK</sequence>
<dbReference type="GO" id="GO:0042802">
    <property type="term" value="F:identical protein binding"/>
    <property type="evidence" value="ECO:0007669"/>
    <property type="project" value="TreeGrafter"/>
</dbReference>
<dbReference type="GO" id="GO:0005829">
    <property type="term" value="C:cytosol"/>
    <property type="evidence" value="ECO:0007669"/>
    <property type="project" value="TreeGrafter"/>
</dbReference>
<dbReference type="FunFam" id="3.40.50.150:FF:000113">
    <property type="entry name" value="Glycine N-methyltransferase"/>
    <property type="match status" value="1"/>
</dbReference>
<evidence type="ECO:0000256" key="12">
    <source>
        <dbReference type="PIRNR" id="PIRNR000385"/>
    </source>
</evidence>
<dbReference type="EMBL" id="UFQT01004864">
    <property type="protein sequence ID" value="SSX35800.1"/>
    <property type="molecule type" value="Genomic_DNA"/>
</dbReference>
<evidence type="ECO:0000256" key="4">
    <source>
        <dbReference type="ARBA" id="ARBA00019972"/>
    </source>
</evidence>
<keyword evidence="8 12" id="KW-0808">Transferase</keyword>
<dbReference type="GO" id="GO:0051289">
    <property type="term" value="P:protein homotetramerization"/>
    <property type="evidence" value="ECO:0007669"/>
    <property type="project" value="TreeGrafter"/>
</dbReference>
<comment type="subunit">
    <text evidence="2">Homotetramer.</text>
</comment>
<dbReference type="VEuPathDB" id="VectorBase:CSON006019"/>
<evidence type="ECO:0000259" key="14">
    <source>
        <dbReference type="Pfam" id="PF13847"/>
    </source>
</evidence>
<evidence type="ECO:0000256" key="10">
    <source>
        <dbReference type="ARBA" id="ARBA00022954"/>
    </source>
</evidence>
<evidence type="ECO:0000256" key="3">
    <source>
        <dbReference type="ARBA" id="ARBA00011999"/>
    </source>
</evidence>
<evidence type="ECO:0000256" key="5">
    <source>
        <dbReference type="ARBA" id="ARBA00022490"/>
    </source>
</evidence>
<evidence type="ECO:0000256" key="7">
    <source>
        <dbReference type="ARBA" id="ARBA00022603"/>
    </source>
</evidence>
<dbReference type="VEuPathDB" id="VectorBase:CSON011258"/>
<dbReference type="SUPFAM" id="SSF53335">
    <property type="entry name" value="S-adenosyl-L-methionine-dependent methyltransferases"/>
    <property type="match status" value="1"/>
</dbReference>
<keyword evidence="6" id="KW-0597">Phosphoprotein</keyword>
<evidence type="ECO:0000256" key="6">
    <source>
        <dbReference type="ARBA" id="ARBA00022553"/>
    </source>
</evidence>
<dbReference type="InterPro" id="IPR025714">
    <property type="entry name" value="Methyltranfer_dom"/>
</dbReference>
<dbReference type="GO" id="GO:1901052">
    <property type="term" value="P:sarcosine metabolic process"/>
    <property type="evidence" value="ECO:0007669"/>
    <property type="project" value="TreeGrafter"/>
</dbReference>
<organism evidence="16">
    <name type="scientific">Culicoides sonorensis</name>
    <name type="common">Biting midge</name>
    <dbReference type="NCBI Taxonomy" id="179676"/>
    <lineage>
        <taxon>Eukaryota</taxon>
        <taxon>Metazoa</taxon>
        <taxon>Ecdysozoa</taxon>
        <taxon>Arthropoda</taxon>
        <taxon>Hexapoda</taxon>
        <taxon>Insecta</taxon>
        <taxon>Pterygota</taxon>
        <taxon>Neoptera</taxon>
        <taxon>Endopterygota</taxon>
        <taxon>Diptera</taxon>
        <taxon>Nematocera</taxon>
        <taxon>Chironomoidea</taxon>
        <taxon>Ceratopogonidae</taxon>
        <taxon>Ceratopogoninae</taxon>
        <taxon>Culicoides</taxon>
        <taxon>Monoculicoides</taxon>
    </lineage>
</organism>
<dbReference type="GO" id="GO:0016594">
    <property type="term" value="F:glycine binding"/>
    <property type="evidence" value="ECO:0007669"/>
    <property type="project" value="TreeGrafter"/>
</dbReference>
<dbReference type="InterPro" id="IPR014369">
    <property type="entry name" value="Gly/Sar_N_MeTrfase"/>
</dbReference>
<feature type="binding site" evidence="13">
    <location>
        <position position="68"/>
    </location>
    <ligand>
        <name>S-adenosyl-L-methionine</name>
        <dbReference type="ChEBI" id="CHEBI:59789"/>
    </ligand>
</feature>
<dbReference type="EMBL" id="UFQS01004864">
    <property type="protein sequence ID" value="SSX16599.1"/>
    <property type="molecule type" value="Genomic_DNA"/>
</dbReference>
<feature type="binding site" evidence="13">
    <location>
        <position position="144"/>
    </location>
    <ligand>
        <name>S-adenosyl-L-methionine</name>
        <dbReference type="ChEBI" id="CHEBI:59789"/>
    </ligand>
</feature>
<comment type="similarity">
    <text evidence="12">Belongs to the class I-like SAM-binding methyltransferase superfamily. Glycine N-methyltransferase family.</text>
</comment>
<keyword evidence="5" id="KW-0963">Cytoplasm</keyword>
<feature type="binding site" evidence="13">
    <location>
        <position position="34"/>
    </location>
    <ligand>
        <name>S-adenosyl-L-methionine</name>
        <dbReference type="ChEBI" id="CHEBI:59789"/>
    </ligand>
</feature>
<dbReference type="AlphaFoldDB" id="A0A336N068"/>
<evidence type="ECO:0000256" key="1">
    <source>
        <dbReference type="ARBA" id="ARBA00004496"/>
    </source>
</evidence>
<dbReference type="PROSITE" id="PS51600">
    <property type="entry name" value="SAM_GNMT"/>
    <property type="match status" value="1"/>
</dbReference>
<dbReference type="OMA" id="LETGCAP"/>
<dbReference type="EMBL" id="UFQT01000022">
    <property type="protein sequence ID" value="SSX17955.1"/>
    <property type="molecule type" value="Genomic_DNA"/>
</dbReference>
<dbReference type="Pfam" id="PF13847">
    <property type="entry name" value="Methyltransf_31"/>
    <property type="match status" value="1"/>
</dbReference>
<dbReference type="GO" id="GO:1904047">
    <property type="term" value="F:S-adenosyl-L-methionine binding"/>
    <property type="evidence" value="ECO:0007669"/>
    <property type="project" value="TreeGrafter"/>
</dbReference>
<keyword evidence="10" id="KW-0290">Folate-binding</keyword>
<dbReference type="GO" id="GO:0046500">
    <property type="term" value="P:S-adenosylmethionine metabolic process"/>
    <property type="evidence" value="ECO:0007669"/>
    <property type="project" value="TreeGrafter"/>
</dbReference>
<evidence type="ECO:0000313" key="15">
    <source>
        <dbReference type="EMBL" id="SSW97569.1"/>
    </source>
</evidence>
<dbReference type="InterPro" id="IPR029063">
    <property type="entry name" value="SAM-dependent_MTases_sf"/>
</dbReference>
<feature type="binding site" evidence="13">
    <location>
        <position position="25"/>
    </location>
    <ligand>
        <name>S-adenosyl-L-methionine</name>
        <dbReference type="ChEBI" id="CHEBI:59789"/>
    </ligand>
</feature>
<feature type="binding site" evidence="13">
    <location>
        <begin position="120"/>
        <end position="121"/>
    </location>
    <ligand>
        <name>S-adenosyl-L-methionine</name>
        <dbReference type="ChEBI" id="CHEBI:59789"/>
    </ligand>
</feature>
<proteinExistence type="inferred from homology"/>
<comment type="subcellular location">
    <subcellularLocation>
        <location evidence="1">Cytoplasm</location>
    </subcellularLocation>
</comment>
<dbReference type="EC" id="2.1.1.20" evidence="3"/>
<dbReference type="GO" id="GO:0032259">
    <property type="term" value="P:methylation"/>
    <property type="evidence" value="ECO:0007669"/>
    <property type="project" value="UniProtKB-KW"/>
</dbReference>
<evidence type="ECO:0000256" key="2">
    <source>
        <dbReference type="ARBA" id="ARBA00011881"/>
    </source>
</evidence>
<feature type="binding site" evidence="13">
    <location>
        <position position="44"/>
    </location>
    <ligand>
        <name>S-adenosyl-L-methionine</name>
        <dbReference type="ChEBI" id="CHEBI:59789"/>
    </ligand>
</feature>
<dbReference type="GO" id="GO:0006111">
    <property type="term" value="P:regulation of gluconeogenesis"/>
    <property type="evidence" value="ECO:0007669"/>
    <property type="project" value="TreeGrafter"/>
</dbReference>
<evidence type="ECO:0000313" key="16">
    <source>
        <dbReference type="EMBL" id="SSX35800.1"/>
    </source>
</evidence>
<name>A0A336N068_CULSO</name>
<dbReference type="Gene3D" id="3.30.46.10">
    <property type="entry name" value="Glycine N-methyltransferase, chain A, domain 1"/>
    <property type="match status" value="1"/>
</dbReference>
<dbReference type="PIRSF" id="PIRSF000385">
    <property type="entry name" value="Gly_N-mtase"/>
    <property type="match status" value="1"/>
</dbReference>
<dbReference type="GO" id="GO:0006730">
    <property type="term" value="P:one-carbon metabolic process"/>
    <property type="evidence" value="ECO:0007669"/>
    <property type="project" value="TreeGrafter"/>
</dbReference>
<dbReference type="GO" id="GO:0046498">
    <property type="term" value="P:S-adenosylhomocysteine metabolic process"/>
    <property type="evidence" value="ECO:0007669"/>
    <property type="project" value="TreeGrafter"/>
</dbReference>
<dbReference type="PANTHER" id="PTHR16458">
    <property type="entry name" value="GLYCINE N-METHYLTRANSFERASE"/>
    <property type="match status" value="1"/>
</dbReference>
<dbReference type="GO" id="GO:0005542">
    <property type="term" value="F:folic acid binding"/>
    <property type="evidence" value="ECO:0007669"/>
    <property type="project" value="UniProtKB-KW"/>
</dbReference>
<comment type="catalytic activity">
    <reaction evidence="11">
        <text>glycine + S-adenosyl-L-methionine = sarcosine + S-adenosyl-L-homocysteine + H(+)</text>
        <dbReference type="Rhea" id="RHEA:19937"/>
        <dbReference type="ChEBI" id="CHEBI:15378"/>
        <dbReference type="ChEBI" id="CHEBI:57305"/>
        <dbReference type="ChEBI" id="CHEBI:57433"/>
        <dbReference type="ChEBI" id="CHEBI:57856"/>
        <dbReference type="ChEBI" id="CHEBI:59789"/>
        <dbReference type="EC" id="2.1.1.20"/>
    </reaction>
    <physiologicalReaction direction="left-to-right" evidence="11">
        <dbReference type="Rhea" id="RHEA:19938"/>
    </physiologicalReaction>
</comment>
<evidence type="ECO:0000256" key="11">
    <source>
        <dbReference type="ARBA" id="ARBA00048261"/>
    </source>
</evidence>
<dbReference type="EMBL" id="UFQS01000022">
    <property type="protein sequence ID" value="SSW97569.1"/>
    <property type="molecule type" value="Genomic_DNA"/>
</dbReference>